<feature type="transmembrane region" description="Helical" evidence="9">
    <location>
        <begin position="40"/>
        <end position="61"/>
    </location>
</feature>
<evidence type="ECO:0000256" key="4">
    <source>
        <dbReference type="ARBA" id="ARBA00022597"/>
    </source>
</evidence>
<evidence type="ECO:0000256" key="1">
    <source>
        <dbReference type="ARBA" id="ARBA00004653"/>
    </source>
</evidence>
<dbReference type="SUPFAM" id="SSF103481">
    <property type="entry name" value="Multidrug resistance efflux transporter EmrE"/>
    <property type="match status" value="1"/>
</dbReference>
<reference evidence="11" key="1">
    <citation type="submission" date="2020-03" db="EMBL/GenBank/DDBJ databases">
        <title>Evolution of repeat sequences and sex chromosomes of tilapia species revealed by chromosome-level genomes.</title>
        <authorList>
            <person name="Xu L."/>
            <person name="Tao W."/>
            <person name="Wang D."/>
            <person name="Zhou Q."/>
        </authorList>
    </citation>
    <scope>NUCLEOTIDE SEQUENCE [LARGE SCALE GENOMIC DNA]</scope>
    <source>
        <strain evidence="11">Israel</strain>
    </source>
</reference>
<feature type="transmembrane region" description="Helical" evidence="9">
    <location>
        <begin position="7"/>
        <end position="28"/>
    </location>
</feature>
<dbReference type="PANTHER" id="PTHR10231">
    <property type="entry name" value="NUCLEOTIDE-SUGAR TRANSMEMBRANE TRANSPORTER"/>
    <property type="match status" value="1"/>
</dbReference>
<dbReference type="FunFam" id="1.10.3730.20:FF:000037">
    <property type="entry name" value="Nucleotide Sugar TransPorter family"/>
    <property type="match status" value="1"/>
</dbReference>
<feature type="transmembrane region" description="Helical" evidence="9">
    <location>
        <begin position="209"/>
        <end position="230"/>
    </location>
</feature>
<dbReference type="RefSeq" id="XP_039458650.1">
    <property type="nucleotide sequence ID" value="XM_039602716.1"/>
</dbReference>
<evidence type="ECO:0000313" key="10">
    <source>
        <dbReference type="Ensembl" id="ENSOABP00000063920.1"/>
    </source>
</evidence>
<dbReference type="Pfam" id="PF04142">
    <property type="entry name" value="Nuc_sug_transp"/>
    <property type="match status" value="2"/>
</dbReference>
<feature type="transmembrane region" description="Helical" evidence="9">
    <location>
        <begin position="138"/>
        <end position="158"/>
    </location>
</feature>
<protein>
    <recommendedName>
        <fullName evidence="12">Solute carrier family 35 member A3b</fullName>
    </recommendedName>
</protein>
<evidence type="ECO:0000256" key="9">
    <source>
        <dbReference type="SAM" id="Phobius"/>
    </source>
</evidence>
<gene>
    <name evidence="10" type="primary">slc35a3b</name>
</gene>
<dbReference type="NCBIfam" id="TIGR00803">
    <property type="entry name" value="nst"/>
    <property type="match status" value="1"/>
</dbReference>
<dbReference type="InterPro" id="IPR037185">
    <property type="entry name" value="EmrE-like"/>
</dbReference>
<dbReference type="GO" id="GO:0000139">
    <property type="term" value="C:Golgi membrane"/>
    <property type="evidence" value="ECO:0007669"/>
    <property type="project" value="UniProtKB-SubCell"/>
</dbReference>
<keyword evidence="11" id="KW-1185">Reference proteome</keyword>
<dbReference type="CTD" id="550599"/>
<dbReference type="GO" id="GO:0015165">
    <property type="term" value="F:pyrimidine nucleotide-sugar transmembrane transporter activity"/>
    <property type="evidence" value="ECO:0007669"/>
    <property type="project" value="InterPro"/>
</dbReference>
<dbReference type="InterPro" id="IPR007271">
    <property type="entry name" value="Nuc_sug_transpt"/>
</dbReference>
<organism evidence="10 11">
    <name type="scientific">Oreochromis aureus</name>
    <name type="common">Israeli tilapia</name>
    <name type="synonym">Chromis aureus</name>
    <dbReference type="NCBI Taxonomy" id="47969"/>
    <lineage>
        <taxon>Eukaryota</taxon>
        <taxon>Metazoa</taxon>
        <taxon>Chordata</taxon>
        <taxon>Craniata</taxon>
        <taxon>Vertebrata</taxon>
        <taxon>Euteleostomi</taxon>
        <taxon>Actinopterygii</taxon>
        <taxon>Neopterygii</taxon>
        <taxon>Teleostei</taxon>
        <taxon>Neoteleostei</taxon>
        <taxon>Acanthomorphata</taxon>
        <taxon>Ovalentaria</taxon>
        <taxon>Cichlomorphae</taxon>
        <taxon>Cichliformes</taxon>
        <taxon>Cichlidae</taxon>
        <taxon>African cichlids</taxon>
        <taxon>Pseudocrenilabrinae</taxon>
        <taxon>Oreochromini</taxon>
        <taxon>Oreochromis</taxon>
    </lineage>
</organism>
<evidence type="ECO:0000313" key="11">
    <source>
        <dbReference type="Proteomes" id="UP000472276"/>
    </source>
</evidence>
<comment type="subcellular location">
    <subcellularLocation>
        <location evidence="1">Golgi apparatus membrane</location>
        <topology evidence="1">Multi-pass membrane protein</topology>
    </subcellularLocation>
</comment>
<keyword evidence="7" id="KW-0333">Golgi apparatus</keyword>
<evidence type="ECO:0000256" key="2">
    <source>
        <dbReference type="ARBA" id="ARBA00009976"/>
    </source>
</evidence>
<keyword evidence="3" id="KW-0813">Transport</keyword>
<dbReference type="GeneID" id="116320414"/>
<dbReference type="AlphaFoldDB" id="A0AAZ1X8H5"/>
<keyword evidence="6 9" id="KW-1133">Transmembrane helix</keyword>
<keyword evidence="4" id="KW-0762">Sugar transport</keyword>
<evidence type="ECO:0000256" key="6">
    <source>
        <dbReference type="ARBA" id="ARBA00022989"/>
    </source>
</evidence>
<feature type="transmembrane region" description="Helical" evidence="9">
    <location>
        <begin position="178"/>
        <end position="197"/>
    </location>
</feature>
<feature type="transmembrane region" description="Helical" evidence="9">
    <location>
        <begin position="273"/>
        <end position="302"/>
    </location>
</feature>
<dbReference type="Ensembl" id="ENSOABT00000074004.1">
    <property type="protein sequence ID" value="ENSOABP00000063920.1"/>
    <property type="gene ID" value="ENSOABG00000004020.2"/>
</dbReference>
<dbReference type="Proteomes" id="UP000472276">
    <property type="component" value="Unassembled WGS sequence"/>
</dbReference>
<evidence type="ECO:0000256" key="7">
    <source>
        <dbReference type="ARBA" id="ARBA00023034"/>
    </source>
</evidence>
<dbReference type="PIRSF" id="PIRSF005799">
    <property type="entry name" value="UDP-gal_transpt"/>
    <property type="match status" value="1"/>
</dbReference>
<keyword evidence="5 9" id="KW-0812">Transmembrane</keyword>
<reference evidence="10" key="3">
    <citation type="submission" date="2025-09" db="UniProtKB">
        <authorList>
            <consortium name="Ensembl"/>
        </authorList>
    </citation>
    <scope>IDENTIFICATION</scope>
</reference>
<evidence type="ECO:0000256" key="5">
    <source>
        <dbReference type="ARBA" id="ARBA00022692"/>
    </source>
</evidence>
<reference evidence="10" key="2">
    <citation type="submission" date="2025-08" db="UniProtKB">
        <authorList>
            <consortium name="Ensembl"/>
        </authorList>
    </citation>
    <scope>IDENTIFICATION</scope>
</reference>
<keyword evidence="8 9" id="KW-0472">Membrane</keyword>
<evidence type="ECO:0000256" key="8">
    <source>
        <dbReference type="ARBA" id="ARBA00023136"/>
    </source>
</evidence>
<accession>A0AAZ1X8H5</accession>
<name>A0AAZ1X8H5_OREAU</name>
<proteinExistence type="inferred from homology"/>
<evidence type="ECO:0000256" key="3">
    <source>
        <dbReference type="ARBA" id="ARBA00022448"/>
    </source>
</evidence>
<sequence length="360" mass="39889">MALSSGLKYVSLGVLVLQTTLLVLTMRYSRTLKEDGPRYLASSAVVSAEVLKIFTCTLLVFSENNFSLRAMYELLNEEILNKPVELVKLAIPAGIYTLQNNLLYVALSNLDAATYQVTYQLKILTTALFSVSMLGKELGCYQWLSLLFLMAGITLVQWPVESLGDSEQNVMSAGSQFVGLMAVLMACVSSGFAGVYFEKILKEASQGLWLRNIQLGLFSFVFGFIGMMVYDGESVKQAGIFQGYNIITCIVVVLQVVQWCFTTVHHLTSMSFMAAFVELFMSAFVLFACRQALGGLIVAVVIKYADNILKGFATSLSIIVSTLISYFLLKDFNPTRSNLQELQDMVMLHEPRNLELQGIN</sequence>
<evidence type="ECO:0008006" key="12">
    <source>
        <dbReference type="Google" id="ProtNLM"/>
    </source>
</evidence>
<comment type="similarity">
    <text evidence="2">Belongs to the nucleotide-sugar transporter family. SLC35A subfamily.</text>
</comment>
<feature type="transmembrane region" description="Helical" evidence="9">
    <location>
        <begin position="242"/>
        <end position="261"/>
    </location>
</feature>
<feature type="transmembrane region" description="Helical" evidence="9">
    <location>
        <begin position="308"/>
        <end position="329"/>
    </location>
</feature>